<feature type="transmembrane region" description="Helical" evidence="9">
    <location>
        <begin position="889"/>
        <end position="912"/>
    </location>
</feature>
<dbReference type="PANTHER" id="PTHR23512">
    <property type="entry name" value="MAJOR FACILITATOR SUPERFAMILY DOMAIN-CONTAINING PROTEIN 1"/>
    <property type="match status" value="1"/>
</dbReference>
<accession>A0A0G4I3V1</accession>
<keyword evidence="3" id="KW-0813">Transport</keyword>
<keyword evidence="6 9" id="KW-0472">Membrane</keyword>
<feature type="transmembrane region" description="Helical" evidence="9">
    <location>
        <begin position="117"/>
        <end position="136"/>
    </location>
</feature>
<evidence type="ECO:0000256" key="2">
    <source>
        <dbReference type="ARBA" id="ARBA00008335"/>
    </source>
</evidence>
<feature type="compositionally biased region" description="Basic and acidic residues" evidence="8">
    <location>
        <begin position="262"/>
        <end position="271"/>
    </location>
</feature>
<comment type="subcellular location">
    <subcellularLocation>
        <location evidence="1">Lysosome membrane</location>
        <topology evidence="1">Multi-pass membrane protein</topology>
    </subcellularLocation>
</comment>
<feature type="transmembrane region" description="Helical" evidence="9">
    <location>
        <begin position="62"/>
        <end position="85"/>
    </location>
</feature>
<evidence type="ECO:0000256" key="7">
    <source>
        <dbReference type="ARBA" id="ARBA00023228"/>
    </source>
</evidence>
<feature type="compositionally biased region" description="Basic and acidic residues" evidence="8">
    <location>
        <begin position="755"/>
        <end position="770"/>
    </location>
</feature>
<keyword evidence="5 9" id="KW-1133">Transmembrane helix</keyword>
<dbReference type="InterPro" id="IPR036259">
    <property type="entry name" value="MFS_trans_sf"/>
</dbReference>
<dbReference type="InterPro" id="IPR052187">
    <property type="entry name" value="MFSD1"/>
</dbReference>
<evidence type="ECO:0000256" key="4">
    <source>
        <dbReference type="ARBA" id="ARBA00022692"/>
    </source>
</evidence>
<feature type="region of interest" description="Disordered" evidence="8">
    <location>
        <begin position="629"/>
        <end position="658"/>
    </location>
</feature>
<evidence type="ECO:0000256" key="9">
    <source>
        <dbReference type="SAM" id="Phobius"/>
    </source>
</evidence>
<feature type="transmembrane region" description="Helical" evidence="9">
    <location>
        <begin position="24"/>
        <end position="50"/>
    </location>
</feature>
<feature type="compositionally biased region" description="Low complexity" evidence="8">
    <location>
        <begin position="679"/>
        <end position="730"/>
    </location>
</feature>
<feature type="transmembrane region" description="Helical" evidence="9">
    <location>
        <begin position="464"/>
        <end position="486"/>
    </location>
</feature>
<dbReference type="GO" id="GO:0005765">
    <property type="term" value="C:lysosomal membrane"/>
    <property type="evidence" value="ECO:0007669"/>
    <property type="project" value="UniProtKB-SubCell"/>
</dbReference>
<gene>
    <name evidence="10" type="ORF">Cvel_1761</name>
</gene>
<feature type="compositionally biased region" description="Low complexity" evidence="8">
    <location>
        <begin position="1000"/>
        <end position="1036"/>
    </location>
</feature>
<feature type="region of interest" description="Disordered" evidence="8">
    <location>
        <begin position="252"/>
        <end position="272"/>
    </location>
</feature>
<organism evidence="10">
    <name type="scientific">Chromera velia CCMP2878</name>
    <dbReference type="NCBI Taxonomy" id="1169474"/>
    <lineage>
        <taxon>Eukaryota</taxon>
        <taxon>Sar</taxon>
        <taxon>Alveolata</taxon>
        <taxon>Colpodellida</taxon>
        <taxon>Chromeraceae</taxon>
        <taxon>Chromera</taxon>
    </lineage>
</organism>
<evidence type="ECO:0000256" key="8">
    <source>
        <dbReference type="SAM" id="MobiDB-lite"/>
    </source>
</evidence>
<dbReference type="AlphaFoldDB" id="A0A0G4I3V1"/>
<protein>
    <submittedName>
        <fullName evidence="10">Uncharacterized protein</fullName>
    </submittedName>
</protein>
<keyword evidence="4 9" id="KW-0812">Transmembrane</keyword>
<feature type="transmembrane region" description="Helical" evidence="9">
    <location>
        <begin position="822"/>
        <end position="845"/>
    </location>
</feature>
<feature type="compositionally biased region" description="Basic and acidic residues" evidence="8">
    <location>
        <begin position="642"/>
        <end position="655"/>
    </location>
</feature>
<feature type="compositionally biased region" description="Gly residues" evidence="8">
    <location>
        <begin position="1037"/>
        <end position="1047"/>
    </location>
</feature>
<evidence type="ECO:0000256" key="5">
    <source>
        <dbReference type="ARBA" id="ARBA00022989"/>
    </source>
</evidence>
<evidence type="ECO:0000313" key="10">
    <source>
        <dbReference type="EMBL" id="CEM51541.1"/>
    </source>
</evidence>
<feature type="compositionally biased region" description="Low complexity" evidence="8">
    <location>
        <begin position="788"/>
        <end position="800"/>
    </location>
</feature>
<dbReference type="CDD" id="cd06174">
    <property type="entry name" value="MFS"/>
    <property type="match status" value="1"/>
</dbReference>
<feature type="transmembrane region" description="Helical" evidence="9">
    <location>
        <begin position="421"/>
        <end position="444"/>
    </location>
</feature>
<evidence type="ECO:0000256" key="6">
    <source>
        <dbReference type="ARBA" id="ARBA00023136"/>
    </source>
</evidence>
<dbReference type="PANTHER" id="PTHR23512:SF3">
    <property type="entry name" value="MAJOR FACILITATOR SUPERFAMILY DOMAIN-CONTAINING PROTEIN 1"/>
    <property type="match status" value="1"/>
</dbReference>
<evidence type="ECO:0000256" key="3">
    <source>
        <dbReference type="ARBA" id="ARBA00022448"/>
    </source>
</evidence>
<reference evidence="10" key="1">
    <citation type="submission" date="2014-11" db="EMBL/GenBank/DDBJ databases">
        <authorList>
            <person name="Otto D Thomas"/>
            <person name="Naeem Raeece"/>
        </authorList>
    </citation>
    <scope>NUCLEOTIDE SEQUENCE</scope>
</reference>
<dbReference type="VEuPathDB" id="CryptoDB:Cvel_1761"/>
<feature type="region of interest" description="Disordered" evidence="8">
    <location>
        <begin position="967"/>
        <end position="1099"/>
    </location>
</feature>
<feature type="region of interest" description="Disordered" evidence="8">
    <location>
        <begin position="679"/>
        <end position="812"/>
    </location>
</feature>
<dbReference type="EMBL" id="CDMZ01004971">
    <property type="protein sequence ID" value="CEM51541.1"/>
    <property type="molecule type" value="Genomic_DNA"/>
</dbReference>
<name>A0A0G4I3V1_9ALVE</name>
<feature type="transmembrane region" description="Helical" evidence="9">
    <location>
        <begin position="183"/>
        <end position="204"/>
    </location>
</feature>
<evidence type="ECO:0000256" key="1">
    <source>
        <dbReference type="ARBA" id="ARBA00004155"/>
    </source>
</evidence>
<keyword evidence="7" id="KW-0458">Lysosome</keyword>
<dbReference type="SUPFAM" id="SSF103473">
    <property type="entry name" value="MFS general substrate transporter"/>
    <property type="match status" value="2"/>
</dbReference>
<feature type="transmembrane region" description="Helical" evidence="9">
    <location>
        <begin position="857"/>
        <end position="883"/>
    </location>
</feature>
<sequence>MSGYNQTPSSPSNAISIWPPHVRFLLMPCLISLSCHIWPHSLSVLAIFLFSDPDLGYTPAVHGAMIASYSLPALFSSFLGGFVYSRKRAANLMLLSVVIEWLGQVVFLVGITYRLLWVSFVGQSIAGMGSGASVVFQRTVLCTIFSSATATAMASAVAFASVGRTLAKAVVAPLTERLGGYLPVLWLVAATTAVSFISAVWFCLETKWKLHAAPPAILESSRSEFSETLNDRSGGADAAGFTPRYMLSRQEVEAEVDASAEGDSRDLDRNRSASMYVGVQRGERPLHMPDLSSGLSPVQVAVARGVTDGNGPVPPHFVSTSVLRGHRERRNTSLEPIRATLPGPIVGGAVPDSQIPHLHESEAPGPGRPQVSAVSRWIDQVPDRRQTTDGGGALGGSGGRGLCSRLTRRLRRTLRSAKEGVRFFTLEFWILCVLHALFLAWMHSFMNFSPDLIKQTWHTSATKAGYLAAVVTGIVVVAVPILGVAVDRLSVGLEVLFCGSIVSFLALALLSQIAGVPSASGARRVSKGAGGGGDETLVAVSVRSAALRLMGSDGGSSLVGRFFGLTLNSQMNLVEPLVSLSLLAVSGFAQLSDLRRDMMGGERGSGSISHWGLSEENSRFSSKVLSMMRGGGGERFGSKKPFRADEEEREGRDGRLLPSLDSMNEDFFGLSGSSLSFSFSSASPAMTPSSSSLTEISQRRLQQQHQSLSSSSQSSFSSSSVPSPTASSSSGVAEAQWDLQRSVSLRKGGEEEERGTELASDHSKDGKKAAEAATAKEGTERESHLDTSSSPASSISSSSSTREGDGDGFGGMKLSPSLTDTLTASLMVTVLGIVESVTPTIILARMPMPSSITHPDYIGIGFGIGEIFSAPTVALTNIVFGALTIRYNSYSPAVVMLAVLNLTCCLLLLVLLAKKGRDRHSGEGSPFHLEGADEALLQPAASGDRPREAGPVQGVGPMASPPIIPVIPPPGPGLLPVAPRGIQRQRGQTPRHHRIPSPTADQQRAQNQAQAEGGPQPGLSLSLPPITGAVAATARGGEAGGGPGGDQTGTRRERVHSRGVSDRPGEEASPGQPLTRDGSRHTSGSRLAFSESLMDHSML</sequence>
<feature type="transmembrane region" description="Helical" evidence="9">
    <location>
        <begin position="493"/>
        <end position="514"/>
    </location>
</feature>
<feature type="transmembrane region" description="Helical" evidence="9">
    <location>
        <begin position="143"/>
        <end position="163"/>
    </location>
</feature>
<dbReference type="Gene3D" id="1.20.1250.20">
    <property type="entry name" value="MFS general substrate transporter like domains"/>
    <property type="match status" value="2"/>
</dbReference>
<proteinExistence type="inferred from homology"/>
<feature type="transmembrane region" description="Helical" evidence="9">
    <location>
        <begin position="92"/>
        <end position="111"/>
    </location>
</feature>
<comment type="similarity">
    <text evidence="2">Belongs to the major facilitator superfamily.</text>
</comment>